<name>A0A6J6EDH1_9ZZZZ</name>
<feature type="coiled-coil region" evidence="1">
    <location>
        <begin position="432"/>
        <end position="489"/>
    </location>
</feature>
<feature type="compositionally biased region" description="Low complexity" evidence="2">
    <location>
        <begin position="11"/>
        <end position="28"/>
    </location>
</feature>
<gene>
    <name evidence="3" type="ORF">UFOPK1726_00429</name>
</gene>
<organism evidence="3">
    <name type="scientific">freshwater metagenome</name>
    <dbReference type="NCBI Taxonomy" id="449393"/>
    <lineage>
        <taxon>unclassified sequences</taxon>
        <taxon>metagenomes</taxon>
        <taxon>ecological metagenomes</taxon>
    </lineage>
</organism>
<evidence type="ECO:0000313" key="3">
    <source>
        <dbReference type="EMBL" id="CAB4573459.1"/>
    </source>
</evidence>
<feature type="region of interest" description="Disordered" evidence="2">
    <location>
        <begin position="1"/>
        <end position="32"/>
    </location>
</feature>
<accession>A0A6J6EDH1</accession>
<protein>
    <submittedName>
        <fullName evidence="3">Unannotated protein</fullName>
    </submittedName>
</protein>
<reference evidence="3" key="1">
    <citation type="submission" date="2020-05" db="EMBL/GenBank/DDBJ databases">
        <authorList>
            <person name="Chiriac C."/>
            <person name="Salcher M."/>
            <person name="Ghai R."/>
            <person name="Kavagutti S V."/>
        </authorList>
    </citation>
    <scope>NUCLEOTIDE SEQUENCE</scope>
</reference>
<dbReference type="AlphaFoldDB" id="A0A6J6EDH1"/>
<evidence type="ECO:0000256" key="2">
    <source>
        <dbReference type="SAM" id="MobiDB-lite"/>
    </source>
</evidence>
<keyword evidence="1" id="KW-0175">Coiled coil</keyword>
<evidence type="ECO:0000256" key="1">
    <source>
        <dbReference type="SAM" id="Coils"/>
    </source>
</evidence>
<sequence>MDNGTSKRSPTKVAAEAAPAPSSAVSSKSVDKPVPPNDFLNKILTDIFLINADIKTNKINTAIDKILILIDYLIITSNINNLIDLFKNKTQTDYKSPSSGVFSKHNGVYNSHSIFLSFSDTIHRVDSELKAAQITKINNFYKKFLNGIRDTLLTKKDLITTTFIDINKLLTSINDKKIENKDVDSEINSIKTKLLKIKPNFLFIFFIKNLSDKISTILKEDTLTLLNTNLQFFNAIPAEINTLDKIKQFTSKIDNEIGKSHDDLVKEKTELEESKRITREKDEQDRIQIRKRMEINDVTSKFDKINTEISELKKHYEKIITSNDQKLGNGLDNFNELNRNIIEYNTNTINNNTVDANRNRTFIENRSPIILDDIKKLIVSINSQIQEINLAIFMEKINGERVLAQNLNTINEDDINTLNPIMEKANTHLETFNQIQGNLQRLINRINEINANIQTAENNTIIININKLLNNYNENIQKFNRDYADSINTPLDTFGNDFHNFVVSIRDGTVLDHIEDLTNYFRNKSILNEIQLKIHPLIDKINNLTVDNINSALLRAGTLGIAEPELTNIRNILNQYNERKTTLLANINRIPTQIDLISRDIGTFIQNNKPLIDTRIKEELTRNFDRELGEAQTYHNRLPDYNPNTIVNPTYPGDLYPTDVTLLNSYNHYIQNYINKNQINSVYNTKYAIAENHHPQYSPLDVKFVNYVNCGFKYIQDNLTFIHNIFNENGDSHNYYLIDGMNMINDYHFLDTFLPLLISIAVNITDVNDQNKSINALKQYILIRNDLTITGDDIMKKFFFSNKKIILVYLFPKLFEQISIKRDRATLNSYNYTGTHQVLTEFDLNFSGERHDGNKFILEPIYLPAPAAEIDNKNIFVMTYHGGNILPSKFQSNACSVYILSIPECDFDVNNSIAAVDYRVNKYNLFDKFILGGKTKKNKKNSRKTRKNSRKKQPLKKLFNKKIGGAIPVKNESDDHIIMYIYLYLSYQSNMINKVSMISRDRYAWITPFNDILDYDVSTYRRKINPYINRELNSDLLNKNNLEIFNSINYTKFIIDDNDAEPSIKLQPNFSHDIDVFIYTGFTQGILENLRMAVDISKM</sequence>
<dbReference type="EMBL" id="CAEZTT010000034">
    <property type="protein sequence ID" value="CAB4573459.1"/>
    <property type="molecule type" value="Genomic_DNA"/>
</dbReference>
<proteinExistence type="predicted"/>